<protein>
    <submittedName>
        <fullName evidence="1">Uncharacterized protein</fullName>
    </submittedName>
</protein>
<proteinExistence type="predicted"/>
<name>A0A7W7R6Q7_KITKI</name>
<comment type="caution">
    <text evidence="1">The sequence shown here is derived from an EMBL/GenBank/DDBJ whole genome shotgun (WGS) entry which is preliminary data.</text>
</comment>
<reference evidence="1 2" key="1">
    <citation type="submission" date="2020-08" db="EMBL/GenBank/DDBJ databases">
        <title>Sequencing the genomes of 1000 actinobacteria strains.</title>
        <authorList>
            <person name="Klenk H.-P."/>
        </authorList>
    </citation>
    <scope>NUCLEOTIDE SEQUENCE [LARGE SCALE GENOMIC DNA]</scope>
    <source>
        <strain evidence="1 2">DSM 41654</strain>
    </source>
</reference>
<gene>
    <name evidence="1" type="ORF">FHR34_005440</name>
</gene>
<organism evidence="1 2">
    <name type="scientific">Kitasatospora kifunensis</name>
    <name type="common">Streptomyces kifunensis</name>
    <dbReference type="NCBI Taxonomy" id="58351"/>
    <lineage>
        <taxon>Bacteria</taxon>
        <taxon>Bacillati</taxon>
        <taxon>Actinomycetota</taxon>
        <taxon>Actinomycetes</taxon>
        <taxon>Kitasatosporales</taxon>
        <taxon>Streptomycetaceae</taxon>
        <taxon>Kitasatospora</taxon>
    </lineage>
</organism>
<evidence type="ECO:0000313" key="2">
    <source>
        <dbReference type="Proteomes" id="UP000540506"/>
    </source>
</evidence>
<sequence>MPGSVTIGHTEAVATVEHADAERLAVLLDEMGHLLAMAGPNRLSDAQVSALCGGQKHNRDELARWCRGMAAHLHQKH</sequence>
<dbReference type="RefSeq" id="WP_184939685.1">
    <property type="nucleotide sequence ID" value="NZ_JACHJV010000001.1"/>
</dbReference>
<dbReference type="AlphaFoldDB" id="A0A7W7R6Q7"/>
<evidence type="ECO:0000313" key="1">
    <source>
        <dbReference type="EMBL" id="MBB4926447.1"/>
    </source>
</evidence>
<keyword evidence="2" id="KW-1185">Reference proteome</keyword>
<dbReference type="Proteomes" id="UP000540506">
    <property type="component" value="Unassembled WGS sequence"/>
</dbReference>
<dbReference type="EMBL" id="JACHJV010000001">
    <property type="protein sequence ID" value="MBB4926447.1"/>
    <property type="molecule type" value="Genomic_DNA"/>
</dbReference>
<accession>A0A7W7R6Q7</accession>